<gene>
    <name evidence="3" type="ORF">BN1723_014681</name>
</gene>
<organism evidence="3 4">
    <name type="scientific">Verticillium longisporum</name>
    <name type="common">Verticillium dahliae var. longisporum</name>
    <dbReference type="NCBI Taxonomy" id="100787"/>
    <lineage>
        <taxon>Eukaryota</taxon>
        <taxon>Fungi</taxon>
        <taxon>Dikarya</taxon>
        <taxon>Ascomycota</taxon>
        <taxon>Pezizomycotina</taxon>
        <taxon>Sordariomycetes</taxon>
        <taxon>Hypocreomycetidae</taxon>
        <taxon>Glomerellales</taxon>
        <taxon>Plectosphaerellaceae</taxon>
        <taxon>Verticillium</taxon>
    </lineage>
</organism>
<dbReference type="Pfam" id="PF23658">
    <property type="entry name" value="PDZ_CPAF_rel"/>
    <property type="match status" value="1"/>
</dbReference>
<evidence type="ECO:0000259" key="2">
    <source>
        <dbReference type="Pfam" id="PF23658"/>
    </source>
</evidence>
<dbReference type="InterPro" id="IPR029045">
    <property type="entry name" value="ClpP/crotonase-like_dom_sf"/>
</dbReference>
<dbReference type="EMBL" id="CVQI01025113">
    <property type="protein sequence ID" value="CRK32841.1"/>
    <property type="molecule type" value="Genomic_DNA"/>
</dbReference>
<dbReference type="InterPro" id="IPR056186">
    <property type="entry name" value="PDZ_CPAF-rel"/>
</dbReference>
<dbReference type="PANTHER" id="PTHR37049:SF4">
    <property type="entry name" value="RHODANESE DOMAIN-CONTAINING PROTEIN"/>
    <property type="match status" value="1"/>
</dbReference>
<evidence type="ECO:0000313" key="4">
    <source>
        <dbReference type="Proteomes" id="UP000045706"/>
    </source>
</evidence>
<feature type="region of interest" description="Disordered" evidence="1">
    <location>
        <begin position="814"/>
        <end position="834"/>
    </location>
</feature>
<dbReference type="InterPro" id="IPR052766">
    <property type="entry name" value="S41A_metabolite_peptidase"/>
</dbReference>
<evidence type="ECO:0000313" key="3">
    <source>
        <dbReference type="EMBL" id="CRK32841.1"/>
    </source>
</evidence>
<evidence type="ECO:0000256" key="1">
    <source>
        <dbReference type="SAM" id="MobiDB-lite"/>
    </source>
</evidence>
<sequence>MTRSPTLGLEHGSPFSEILPRIFHTLRGPPSPLSPSIKTCVATMVRPATIASGAVPFFELAARGPHIAKRQTSQNACAQLSEAYSGGSGAFNGTFGSSSPALVRPSIAYECLRSIAVDTERDIALLEYLEPWLEFQSTVGVLADPPEGYMYPGVDILGGFSNMTSMLRNGDYNNQYDFIVDLFRLINVKPREGHLSYTPALISAVQFATPAVFISISEDGTSLPSIYLYDDYLQSQSQGYDAAEVVSFDGTPIFDWLQQRGVDNDRSQDPDASWNSQLYSAALGNIGVSAASTIFAHGNLTDQSTIVFGNNTEVSFNNVAVLVGDFSDISSGEDVHNRFEVPDRFGNAESSPFTKLAKRQSDGFDNVGYPDPFVIHEDGYISGYHFRRGKLDDTAVLAVKSFLTSDLESQPEADLEEFVRVVSTFVTDSADDGKDRLIIDFQGNGDGSLANLIALYLFLFPQAETFLPLRARANPLLNWMGETAAEFRAPMLPVYDLRTAVDEDMNTFSSWSDFYDLETILGDDFTQIYHPLDMSLFRQFSSLPEHFTANNTLAKRQSDGFDNVGYPDPFVIHEDGYISGYHFRRGKLDDTAVLAVKSFLTSDLESQPEADLEEFVRVVSTFVTDSADDGKDRLIIDFQGNGGGSLANLIALYLFLFPEAETFLPLRARANPLLNWMGETAAEFRAPMLPVYDLRTAVDEDMNTFSSWSDFYDLETILGDDFTQIYHPLDMSLFRQFSSLPEHFTANNTVILTDGFCASACALAVGLMSRLLGIHVVTLGGRPNERPMQAVGGTKGGPILTLDWGKAIFPDIASEERPPSDLRTAPFSEVGPPLAGPPPEMIVVNSANVHLHDDDDAAPLQFVYEAANCRLFYTWETLTNLTNLWEAVSDVKWDGASCIYVIAHLPNLLYTILGSDTYQPILLNMPFFYNKSVGGRRFGTSIQADRHGVRRGPWRFRIGRFNCFK</sequence>
<accession>A0A0G4MF66</accession>
<name>A0A0G4MF66_VERLO</name>
<feature type="domain" description="CPAF-like PDZ" evidence="2">
    <location>
        <begin position="206"/>
        <end position="326"/>
    </location>
</feature>
<dbReference type="Gene3D" id="3.90.226.10">
    <property type="entry name" value="2-enoyl-CoA Hydratase, Chain A, domain 1"/>
    <property type="match status" value="1"/>
</dbReference>
<reference evidence="4" key="1">
    <citation type="submission" date="2015-05" db="EMBL/GenBank/DDBJ databases">
        <authorList>
            <person name="Fogelqvist Johan"/>
        </authorList>
    </citation>
    <scope>NUCLEOTIDE SEQUENCE [LARGE SCALE GENOMIC DNA]</scope>
</reference>
<dbReference type="PANTHER" id="PTHR37049">
    <property type="entry name" value="PEPTIDASE S41 FAMILY PROTEIN"/>
    <property type="match status" value="1"/>
</dbReference>
<dbReference type="Proteomes" id="UP000045706">
    <property type="component" value="Unassembled WGS sequence"/>
</dbReference>
<dbReference type="SUPFAM" id="SSF52096">
    <property type="entry name" value="ClpP/crotonase"/>
    <property type="match status" value="1"/>
</dbReference>
<dbReference type="AlphaFoldDB" id="A0A0G4MF66"/>
<protein>
    <recommendedName>
        <fullName evidence="2">CPAF-like PDZ domain-containing protein</fullName>
    </recommendedName>
</protein>
<proteinExistence type="predicted"/>